<dbReference type="STRING" id="188906.SAMN04488526_1798"/>
<dbReference type="EC" id="2.6.1.-" evidence="1"/>
<comment type="similarity">
    <text evidence="1">Belongs to the class-I pyridoxal-phosphate-dependent aminotransferase family.</text>
</comment>
<comment type="cofactor">
    <cofactor evidence="1">
        <name>pyridoxal 5'-phosphate</name>
        <dbReference type="ChEBI" id="CHEBI:597326"/>
    </cofactor>
</comment>
<gene>
    <name evidence="3" type="ORF">SAMN04488526_1798</name>
</gene>
<dbReference type="PROSITE" id="PS00105">
    <property type="entry name" value="AA_TRANSFER_CLASS_1"/>
    <property type="match status" value="1"/>
</dbReference>
<reference evidence="3 4" key="1">
    <citation type="submission" date="2016-10" db="EMBL/GenBank/DDBJ databases">
        <authorList>
            <person name="de Groot N.N."/>
        </authorList>
    </citation>
    <scope>NUCLEOTIDE SEQUENCE [LARGE SCALE GENOMIC DNA]</scope>
    <source>
        <strain evidence="3 4">DSM 14858</strain>
    </source>
</reference>
<proteinExistence type="inferred from homology"/>
<dbReference type="GO" id="GO:0030170">
    <property type="term" value="F:pyridoxal phosphate binding"/>
    <property type="evidence" value="ECO:0007669"/>
    <property type="project" value="InterPro"/>
</dbReference>
<accession>A0A1H7LQR7</accession>
<name>A0A1H7LQR7_9RHOB</name>
<dbReference type="OrthoDB" id="9803354at2"/>
<organism evidence="3 4">
    <name type="scientific">Jannaschia helgolandensis</name>
    <dbReference type="NCBI Taxonomy" id="188906"/>
    <lineage>
        <taxon>Bacteria</taxon>
        <taxon>Pseudomonadati</taxon>
        <taxon>Pseudomonadota</taxon>
        <taxon>Alphaproteobacteria</taxon>
        <taxon>Rhodobacterales</taxon>
        <taxon>Roseobacteraceae</taxon>
        <taxon>Jannaschia</taxon>
    </lineage>
</organism>
<evidence type="ECO:0000256" key="1">
    <source>
        <dbReference type="RuleBase" id="RU000481"/>
    </source>
</evidence>
<dbReference type="InterPro" id="IPR015421">
    <property type="entry name" value="PyrdxlP-dep_Trfase_major"/>
</dbReference>
<dbReference type="PANTHER" id="PTHR43510:SF1">
    <property type="entry name" value="AMINOTRANSFERASE FUNCTION, HYPOTHETICAL (EUROFUNG)"/>
    <property type="match status" value="1"/>
</dbReference>
<sequence>MHIDPFGVEMWMNAHENDCDHNLAETCVTSLTLEELLHLSGRNATALSQLLPLKLTYGAIEGSDGLRDAIAGLYAAKTRNDILVTHGTAGANALVWAALVGPDDPVVSLVPTYQQHISIPESLGAKVTKVQLSAADRWLPDMEALAAAVTPATLVIALTNPNNPTGSLIDRAGLEKIAEIARIGQGGAGAWVLVDEVYRGSAQDDDGMGPSIADLYDRGISTAGMSKVFSLAGLRLGWICAPADVLQAVSHHRDYNTISVGMIDDHLATLALGARDRILARSREITRGNLTLLSGWMASEPALNWVRPTAGTTALIRYDLDIPSEQLCLDLLAEEGVLFTPGAVMGVEGTVRIGFANDPAAMRGGLPKVSAFLRRRRSMTQT</sequence>
<dbReference type="RefSeq" id="WP_092761926.1">
    <property type="nucleotide sequence ID" value="NZ_FNZQ01000002.1"/>
</dbReference>
<dbReference type="PANTHER" id="PTHR43510">
    <property type="entry name" value="AMINOTRANSFERASE FUNCTION, HYPOTHETICAL (EUROFUNG)"/>
    <property type="match status" value="1"/>
</dbReference>
<feature type="domain" description="Aminotransferase class I/classII large" evidence="2">
    <location>
        <begin position="56"/>
        <end position="357"/>
    </location>
</feature>
<evidence type="ECO:0000313" key="3">
    <source>
        <dbReference type="EMBL" id="SEL01240.1"/>
    </source>
</evidence>
<dbReference type="GO" id="GO:0008483">
    <property type="term" value="F:transaminase activity"/>
    <property type="evidence" value="ECO:0007669"/>
    <property type="project" value="UniProtKB-KW"/>
</dbReference>
<evidence type="ECO:0000313" key="4">
    <source>
        <dbReference type="Proteomes" id="UP000199283"/>
    </source>
</evidence>
<dbReference type="Proteomes" id="UP000199283">
    <property type="component" value="Unassembled WGS sequence"/>
</dbReference>
<dbReference type="AlphaFoldDB" id="A0A1H7LQR7"/>
<dbReference type="Gene3D" id="3.90.1150.10">
    <property type="entry name" value="Aspartate Aminotransferase, domain 1"/>
    <property type="match status" value="1"/>
</dbReference>
<dbReference type="CDD" id="cd00609">
    <property type="entry name" value="AAT_like"/>
    <property type="match status" value="1"/>
</dbReference>
<dbReference type="Gene3D" id="3.40.640.10">
    <property type="entry name" value="Type I PLP-dependent aspartate aminotransferase-like (Major domain)"/>
    <property type="match status" value="1"/>
</dbReference>
<keyword evidence="1 3" id="KW-0032">Aminotransferase</keyword>
<keyword evidence="4" id="KW-1185">Reference proteome</keyword>
<keyword evidence="1 3" id="KW-0808">Transferase</keyword>
<dbReference type="InterPro" id="IPR004839">
    <property type="entry name" value="Aminotransferase_I/II_large"/>
</dbReference>
<protein>
    <recommendedName>
        <fullName evidence="1">Aminotransferase</fullName>
        <ecNumber evidence="1">2.6.1.-</ecNumber>
    </recommendedName>
</protein>
<evidence type="ECO:0000259" key="2">
    <source>
        <dbReference type="Pfam" id="PF00155"/>
    </source>
</evidence>
<dbReference type="InterPro" id="IPR004838">
    <property type="entry name" value="NHTrfase_class1_PyrdxlP-BS"/>
</dbReference>
<dbReference type="InterPro" id="IPR015424">
    <property type="entry name" value="PyrdxlP-dep_Trfase"/>
</dbReference>
<dbReference type="InterPro" id="IPR015422">
    <property type="entry name" value="PyrdxlP-dep_Trfase_small"/>
</dbReference>
<dbReference type="SUPFAM" id="SSF53383">
    <property type="entry name" value="PLP-dependent transferases"/>
    <property type="match status" value="1"/>
</dbReference>
<dbReference type="EMBL" id="FNZQ01000002">
    <property type="protein sequence ID" value="SEL01240.1"/>
    <property type="molecule type" value="Genomic_DNA"/>
</dbReference>
<dbReference type="Pfam" id="PF00155">
    <property type="entry name" value="Aminotran_1_2"/>
    <property type="match status" value="1"/>
</dbReference>